<accession>A0A7K1V2Z2</accession>
<sequence length="408" mass="45907">MSAVIDDLRDHWAIYVLMPVIAAFIGYLTKLVAVEMMFRPLEFVGIRPYFGWQGVIPRYTPRMAATAVDLMMKRLLDPQEIISRIDLDELMAKMEIPMHEIVGQLTRDVMEALQPALWLALPEAVQRIIIGQVESSVRPTLDRLIVDIRENVTSVLDIRMMATNALTRDKALTVKMVRTIGSAEMKFIVRMGVPFGAALGVVQAMVWAATHSAWIMPAFGAVTGLTTDWLALQMIFRPLQPKKYLGIVTWQGMFIKRRDEVTRDYAKLISEEILTPANILETMLTGPSSDRFLALIHREIENIIDERTGPIKSIMKLAVGSERYQHARGDISTMLVSGMLERKDELGSFAAGAIDLTELLQEKMQLMTNGEFEGLLRPAFKQDEWKVVTVGAILGFLVGELQLHLLLV</sequence>
<dbReference type="PANTHER" id="PTHR35791:SF1">
    <property type="entry name" value="UPF0754 MEMBRANE PROTEIN YHEB"/>
    <property type="match status" value="1"/>
</dbReference>
<feature type="transmembrane region" description="Helical" evidence="1">
    <location>
        <begin position="12"/>
        <end position="33"/>
    </location>
</feature>
<dbReference type="AlphaFoldDB" id="A0A7K1V2Z2"/>
<name>A0A7K1V2Z2_9NOCA</name>
<reference evidence="2 3" key="1">
    <citation type="submission" date="2019-12" db="EMBL/GenBank/DDBJ databases">
        <title>Nocardia sp. nov. ET3-3 isolated from soil.</title>
        <authorList>
            <person name="Kanchanasin P."/>
            <person name="Tanasupawat S."/>
            <person name="Yuki M."/>
            <person name="Kudo T."/>
        </authorList>
    </citation>
    <scope>NUCLEOTIDE SEQUENCE [LARGE SCALE GENOMIC DNA]</scope>
    <source>
        <strain evidence="2 3">ET3-3</strain>
    </source>
</reference>
<dbReference type="PANTHER" id="PTHR35791">
    <property type="entry name" value="UPF0754 MEMBRANE PROTEIN YHEB"/>
    <property type="match status" value="1"/>
</dbReference>
<organism evidence="2 3">
    <name type="scientific">Nocardia terrae</name>
    <dbReference type="NCBI Taxonomy" id="2675851"/>
    <lineage>
        <taxon>Bacteria</taxon>
        <taxon>Bacillati</taxon>
        <taxon>Actinomycetota</taxon>
        <taxon>Actinomycetes</taxon>
        <taxon>Mycobacteriales</taxon>
        <taxon>Nocardiaceae</taxon>
        <taxon>Nocardia</taxon>
    </lineage>
</organism>
<keyword evidence="1" id="KW-0812">Transmembrane</keyword>
<keyword evidence="3" id="KW-1185">Reference proteome</keyword>
<evidence type="ECO:0000313" key="2">
    <source>
        <dbReference type="EMBL" id="MVU80819.1"/>
    </source>
</evidence>
<comment type="caution">
    <text evidence="2">The sequence shown here is derived from an EMBL/GenBank/DDBJ whole genome shotgun (WGS) entry which is preliminary data.</text>
</comment>
<evidence type="ECO:0000256" key="1">
    <source>
        <dbReference type="SAM" id="Phobius"/>
    </source>
</evidence>
<protein>
    <submittedName>
        <fullName evidence="2">DUF445 family protein</fullName>
    </submittedName>
</protein>
<proteinExistence type="predicted"/>
<gene>
    <name evidence="2" type="ORF">GPX89_26640</name>
</gene>
<dbReference type="EMBL" id="WRPP01000005">
    <property type="protein sequence ID" value="MVU80819.1"/>
    <property type="molecule type" value="Genomic_DNA"/>
</dbReference>
<keyword evidence="1" id="KW-1133">Transmembrane helix</keyword>
<dbReference type="Proteomes" id="UP000466794">
    <property type="component" value="Unassembled WGS sequence"/>
</dbReference>
<keyword evidence="1" id="KW-0472">Membrane</keyword>
<evidence type="ECO:0000313" key="3">
    <source>
        <dbReference type="Proteomes" id="UP000466794"/>
    </source>
</evidence>